<dbReference type="Pfam" id="PF12728">
    <property type="entry name" value="HTH_17"/>
    <property type="match status" value="1"/>
</dbReference>
<dbReference type="NCBIfam" id="TIGR01764">
    <property type="entry name" value="excise"/>
    <property type="match status" value="1"/>
</dbReference>
<organism evidence="2 3">
    <name type="scientific">Saccharothrix australiensis</name>
    <dbReference type="NCBI Taxonomy" id="2072"/>
    <lineage>
        <taxon>Bacteria</taxon>
        <taxon>Bacillati</taxon>
        <taxon>Actinomycetota</taxon>
        <taxon>Actinomycetes</taxon>
        <taxon>Pseudonocardiales</taxon>
        <taxon>Pseudonocardiaceae</taxon>
        <taxon>Saccharothrix</taxon>
    </lineage>
</organism>
<accession>A0A495VUI6</accession>
<proteinExistence type="predicted"/>
<evidence type="ECO:0000259" key="1">
    <source>
        <dbReference type="Pfam" id="PF12728"/>
    </source>
</evidence>
<dbReference type="GO" id="GO:0003677">
    <property type="term" value="F:DNA binding"/>
    <property type="evidence" value="ECO:0007669"/>
    <property type="project" value="InterPro"/>
</dbReference>
<keyword evidence="3" id="KW-1185">Reference proteome</keyword>
<gene>
    <name evidence="2" type="ORF">C8E97_1619</name>
</gene>
<comment type="caution">
    <text evidence="2">The sequence shown here is derived from an EMBL/GenBank/DDBJ whole genome shotgun (WGS) entry which is preliminary data.</text>
</comment>
<dbReference type="InterPro" id="IPR041657">
    <property type="entry name" value="HTH_17"/>
</dbReference>
<name>A0A495VUI6_9PSEU</name>
<sequence length="73" mass="8686">MNDKEHFSVPEAAEYMSTTVRFVRRLIAERRVPFHRLGRLIRFKKVDLDAFIEAGRVEAFDAEAVRFRFRRAS</sequence>
<evidence type="ECO:0000313" key="2">
    <source>
        <dbReference type="EMBL" id="RKT53071.1"/>
    </source>
</evidence>
<dbReference type="AlphaFoldDB" id="A0A495VUI6"/>
<protein>
    <submittedName>
        <fullName evidence="2">Excisionase family DNA binding protein</fullName>
    </submittedName>
</protein>
<dbReference type="EMBL" id="RBXO01000001">
    <property type="protein sequence ID" value="RKT53071.1"/>
    <property type="molecule type" value="Genomic_DNA"/>
</dbReference>
<feature type="domain" description="Helix-turn-helix" evidence="1">
    <location>
        <begin position="7"/>
        <end position="55"/>
    </location>
</feature>
<reference evidence="2 3" key="1">
    <citation type="submission" date="2018-10" db="EMBL/GenBank/DDBJ databases">
        <title>Sequencing the genomes of 1000 actinobacteria strains.</title>
        <authorList>
            <person name="Klenk H.-P."/>
        </authorList>
    </citation>
    <scope>NUCLEOTIDE SEQUENCE [LARGE SCALE GENOMIC DNA]</scope>
    <source>
        <strain evidence="2 3">DSM 43800</strain>
    </source>
</reference>
<dbReference type="Proteomes" id="UP000282084">
    <property type="component" value="Unassembled WGS sequence"/>
</dbReference>
<evidence type="ECO:0000313" key="3">
    <source>
        <dbReference type="Proteomes" id="UP000282084"/>
    </source>
</evidence>
<dbReference type="RefSeq" id="WP_211346947.1">
    <property type="nucleotide sequence ID" value="NZ_RBXO01000001.1"/>
</dbReference>
<dbReference type="InterPro" id="IPR010093">
    <property type="entry name" value="SinI_DNA-bd"/>
</dbReference>